<dbReference type="InterPro" id="IPR043502">
    <property type="entry name" value="DNA/RNA_pol_sf"/>
</dbReference>
<comment type="caution">
    <text evidence="3">The sequence shown here is derived from an EMBL/GenBank/DDBJ whole genome shotgun (WGS) entry which is preliminary data.</text>
</comment>
<feature type="compositionally biased region" description="Polar residues" evidence="1">
    <location>
        <begin position="10"/>
        <end position="23"/>
    </location>
</feature>
<feature type="transmembrane region" description="Helical" evidence="2">
    <location>
        <begin position="1387"/>
        <end position="1410"/>
    </location>
</feature>
<name>A0ABD2X5E3_9HYME</name>
<evidence type="ECO:0000256" key="1">
    <source>
        <dbReference type="SAM" id="MobiDB-lite"/>
    </source>
</evidence>
<feature type="region of interest" description="Disordered" evidence="1">
    <location>
        <begin position="604"/>
        <end position="696"/>
    </location>
</feature>
<dbReference type="Proteomes" id="UP001627154">
    <property type="component" value="Unassembled WGS sequence"/>
</dbReference>
<dbReference type="Pfam" id="PF12259">
    <property type="entry name" value="Baculo_F"/>
    <property type="match status" value="1"/>
</dbReference>
<keyword evidence="2" id="KW-1133">Transmembrane helix</keyword>
<feature type="compositionally biased region" description="Basic and acidic residues" evidence="1">
    <location>
        <begin position="69"/>
        <end position="79"/>
    </location>
</feature>
<organism evidence="3 4">
    <name type="scientific">Trichogramma kaykai</name>
    <dbReference type="NCBI Taxonomy" id="54128"/>
    <lineage>
        <taxon>Eukaryota</taxon>
        <taxon>Metazoa</taxon>
        <taxon>Ecdysozoa</taxon>
        <taxon>Arthropoda</taxon>
        <taxon>Hexapoda</taxon>
        <taxon>Insecta</taxon>
        <taxon>Pterygota</taxon>
        <taxon>Neoptera</taxon>
        <taxon>Endopterygota</taxon>
        <taxon>Hymenoptera</taxon>
        <taxon>Apocrita</taxon>
        <taxon>Proctotrupomorpha</taxon>
        <taxon>Chalcidoidea</taxon>
        <taxon>Trichogrammatidae</taxon>
        <taxon>Trichogramma</taxon>
    </lineage>
</organism>
<sequence>MRGQLPPNGAENTNSNINKSPTKQPKDLENQIPGSVSDNEVDDEGIDPFKRSSKLNRSIQDDSPTSSLKRVEAYADLSKEGGPVITKTEETPENSTSVAQQQEQEQHQPSPKLPDDPQIPNNQNIALINQRDPAVIIMAEQVKVKDAIATVPLFNGKNMNVEDFLETVTEAHDLIDQVKRPIFLKLVKLKIQGEARKSLKGATLNSVDELKKHLKQLYGTGLSLTALQGLLSRQIQQNGESVLTFANKIRDIGNEIIQKKEAEGALPPTFEASVKASQIECFKNGLIDEIALRLTNNDDISAIITEAVKIEKDLEIKRGAQTNLININLLPSNIKINEKEKVSIEGIDQKPKVSYGKIKLSIFGMNIMFHVVDDSFNLPGDALLGAQFFHDNNAIINFKDLSLQLNNDKLKIEILNKDLGLDLSGKNNITPAELIYDFYNEPDDFVSIQPENHIPEFHVCSLKFNELKNLISTEGLDETEKFHALKIINDHKDIFHLPGETLPGTDRIQHRIITTDDRPIHVKQYKYPHALKDEVNRQIQEMLNNDVIEKSESPYNNPLWIVQKKPDAQGRINVNADCLSRNVPESQRDTAVCVVTRSTTEKTKILTDNSQTNITTSAETKSPPINEKGKPSKKLQKPKTPIPTRDKSKRQTKRTQRFDPSVYSKPPEPDPKSFKIPNSEPENSEESDEESQIEDEEEIKQIEETVIQEHSTDNSMVYSKTLMHCIDGNIAYFIDINGQPIDDGAKKLKEFNKLPKFSNISVGDASLFELSKRINHFALCIKDEKNIAPSTCKDNMKVALSKLRNLLEQRTIKMIFLTKSENILGLPWSEMAKILLLSCFISLVSATNLFLNEKIHKSPGIYFEKEENIRYYTKSWDIVIFFDCFNYHSLLPLAQVDLQKLRKTCQDTAMCNKTLHRASYVEDRIKSLEIQYSHLFTSLNNIEPRTPIDSLKTLARRSVPLGFIGSASKFLFGTLTEEDGLKYEQQIQDLSDKQLQLVKIAKDDSHLVHNKLNEMEEKMTNKWSDINASLKQLNKTAKDIYDLSSQWYRWSYETDANFVLNEIESLLNLFDDTLQSIHSIVTYCKVNLLHPDLVSSEQLHRIIRQIEDHDSDVEFPMPIMTARIEKLSNIASINMGFRDNKLIVKVTVPLLEKYPTFLYKMHSVPIPQELLTSRVSASIKPKSKYIAVNDHSNYYSLLNEENLHNCKEIGNRKICPKEHLMIEAHTEADCEYMLLHRPSIVNISNCDIILTHDSKDTWEFLSSINGWLYSVKNKESLLINCGEKQEYLQIQGIGILRIKPKCKATFRRMSINSFQGIGESIQFFYIPNIGINITHLDPNIPEKIAEILPALTRDNAFEDIKIPMHEIQNRYENLISNSRSNLIRNSITYTSVSTIAIICLVLSFGGYILFNLSKQHGYQLRTMNSKITGGMTVETPNHEIISHSEIPLQNAD</sequence>
<keyword evidence="4" id="KW-1185">Reference proteome</keyword>
<dbReference type="EMBL" id="JBJJXI010000051">
    <property type="protein sequence ID" value="KAL3400188.1"/>
    <property type="molecule type" value="Genomic_DNA"/>
</dbReference>
<protein>
    <submittedName>
        <fullName evidence="3">Uncharacterized protein</fullName>
    </submittedName>
</protein>
<accession>A0ABD2X5E3</accession>
<dbReference type="SUPFAM" id="SSF56672">
    <property type="entry name" value="DNA/RNA polymerases"/>
    <property type="match status" value="1"/>
</dbReference>
<proteinExistence type="predicted"/>
<reference evidence="3 4" key="1">
    <citation type="journal article" date="2024" name="bioRxiv">
        <title>A reference genome for Trichogramma kaykai: A tiny desert-dwelling parasitoid wasp with competing sex-ratio distorters.</title>
        <authorList>
            <person name="Culotta J."/>
            <person name="Lindsey A.R."/>
        </authorList>
    </citation>
    <scope>NUCLEOTIDE SEQUENCE [LARGE SCALE GENOMIC DNA]</scope>
    <source>
        <strain evidence="3 4">KSX58</strain>
    </source>
</reference>
<evidence type="ECO:0000256" key="2">
    <source>
        <dbReference type="SAM" id="Phobius"/>
    </source>
</evidence>
<evidence type="ECO:0000313" key="4">
    <source>
        <dbReference type="Proteomes" id="UP001627154"/>
    </source>
</evidence>
<dbReference type="Gene3D" id="3.10.10.10">
    <property type="entry name" value="HIV Type 1 Reverse Transcriptase, subunit A, domain 1"/>
    <property type="match status" value="1"/>
</dbReference>
<keyword evidence="2" id="KW-0472">Membrane</keyword>
<feature type="compositionally biased region" description="Acidic residues" evidence="1">
    <location>
        <begin position="682"/>
        <end position="696"/>
    </location>
</feature>
<feature type="compositionally biased region" description="Polar residues" evidence="1">
    <location>
        <begin position="606"/>
        <end position="620"/>
    </location>
</feature>
<feature type="region of interest" description="Disordered" evidence="1">
    <location>
        <begin position="1"/>
        <end position="122"/>
    </location>
</feature>
<gene>
    <name evidence="3" type="ORF">TKK_006084</name>
</gene>
<keyword evidence="2" id="KW-0812">Transmembrane</keyword>
<evidence type="ECO:0000313" key="3">
    <source>
        <dbReference type="EMBL" id="KAL3400188.1"/>
    </source>
</evidence>
<dbReference type="GO" id="GO:0071897">
    <property type="term" value="P:DNA biosynthetic process"/>
    <property type="evidence" value="ECO:0007669"/>
    <property type="project" value="UniProtKB-ARBA"/>
</dbReference>
<feature type="compositionally biased region" description="Polar residues" evidence="1">
    <location>
        <begin position="55"/>
        <end position="68"/>
    </location>
</feature>
<dbReference type="InterPro" id="IPR022048">
    <property type="entry name" value="Envelope_fusion-like"/>
</dbReference>